<evidence type="ECO:0000256" key="1">
    <source>
        <dbReference type="SAM" id="MobiDB-lite"/>
    </source>
</evidence>
<gene>
    <name evidence="2" type="ORF">Tco_1070193</name>
</gene>
<reference evidence="2" key="1">
    <citation type="journal article" date="2022" name="Int. J. Mol. Sci.">
        <title>Draft Genome of Tanacetum Coccineum: Genomic Comparison of Closely Related Tanacetum-Family Plants.</title>
        <authorList>
            <person name="Yamashiro T."/>
            <person name="Shiraishi A."/>
            <person name="Nakayama K."/>
            <person name="Satake H."/>
        </authorList>
    </citation>
    <scope>NUCLEOTIDE SEQUENCE</scope>
</reference>
<accession>A0ABQ5HKR7</accession>
<evidence type="ECO:0000313" key="3">
    <source>
        <dbReference type="Proteomes" id="UP001151760"/>
    </source>
</evidence>
<name>A0ABQ5HKR7_9ASTR</name>
<dbReference type="EMBL" id="BQNB010019733">
    <property type="protein sequence ID" value="GJT88476.1"/>
    <property type="molecule type" value="Genomic_DNA"/>
</dbReference>
<evidence type="ECO:0000313" key="2">
    <source>
        <dbReference type="EMBL" id="GJT88476.1"/>
    </source>
</evidence>
<sequence>MSIVPTTRTIKTKMKNPPLDPNRGTSVEDQARKLVIQQNQLVRSAGQHVLRKGAPDLKPTGLDETYTILEFITGNADSIFFDGFMATPIDSRPSWGTCKSVAELEYHLEEVFKATNEQLDWNIPEGTPYPHNLSKPLPLIPNARGRDFKRLRRQDIEDMLFLLVQSKLTNLSLDDRYALNVALRMYTRRIVIQERVEDLQLAVESYQKKINLTRPDTTRPDLRKMTPYTDYPAVQGIIYQDELNRNRLMRTDKLHKFSDATFNHVRITLNDIATGIQMDYFPKRRWSPQDKESSGDDKCH</sequence>
<protein>
    <submittedName>
        <fullName evidence="2">Uncharacterized protein</fullName>
    </submittedName>
</protein>
<organism evidence="2 3">
    <name type="scientific">Tanacetum coccineum</name>
    <dbReference type="NCBI Taxonomy" id="301880"/>
    <lineage>
        <taxon>Eukaryota</taxon>
        <taxon>Viridiplantae</taxon>
        <taxon>Streptophyta</taxon>
        <taxon>Embryophyta</taxon>
        <taxon>Tracheophyta</taxon>
        <taxon>Spermatophyta</taxon>
        <taxon>Magnoliopsida</taxon>
        <taxon>eudicotyledons</taxon>
        <taxon>Gunneridae</taxon>
        <taxon>Pentapetalae</taxon>
        <taxon>asterids</taxon>
        <taxon>campanulids</taxon>
        <taxon>Asterales</taxon>
        <taxon>Asteraceae</taxon>
        <taxon>Asteroideae</taxon>
        <taxon>Anthemideae</taxon>
        <taxon>Anthemidinae</taxon>
        <taxon>Tanacetum</taxon>
    </lineage>
</organism>
<keyword evidence="3" id="KW-1185">Reference proteome</keyword>
<comment type="caution">
    <text evidence="2">The sequence shown here is derived from an EMBL/GenBank/DDBJ whole genome shotgun (WGS) entry which is preliminary data.</text>
</comment>
<dbReference type="Proteomes" id="UP001151760">
    <property type="component" value="Unassembled WGS sequence"/>
</dbReference>
<feature type="region of interest" description="Disordered" evidence="1">
    <location>
        <begin position="1"/>
        <end position="25"/>
    </location>
</feature>
<proteinExistence type="predicted"/>
<reference evidence="2" key="2">
    <citation type="submission" date="2022-01" db="EMBL/GenBank/DDBJ databases">
        <authorList>
            <person name="Yamashiro T."/>
            <person name="Shiraishi A."/>
            <person name="Satake H."/>
            <person name="Nakayama K."/>
        </authorList>
    </citation>
    <scope>NUCLEOTIDE SEQUENCE</scope>
</reference>